<dbReference type="InterPro" id="IPR014721">
    <property type="entry name" value="Ribsml_uS5_D2-typ_fold_subgr"/>
</dbReference>
<dbReference type="Gene3D" id="3.30.230.10">
    <property type="match status" value="1"/>
</dbReference>
<feature type="binding site" evidence="9">
    <location>
        <begin position="96"/>
        <end position="106"/>
    </location>
    <ligand>
        <name>ATP</name>
        <dbReference type="ChEBI" id="CHEBI:30616"/>
    </ligand>
</feature>
<dbReference type="PIRSF" id="PIRSF010376">
    <property type="entry name" value="IspE"/>
    <property type="match status" value="1"/>
</dbReference>
<dbReference type="Gene3D" id="3.30.70.890">
    <property type="entry name" value="GHMP kinase, C-terminal domain"/>
    <property type="match status" value="1"/>
</dbReference>
<dbReference type="PANTHER" id="PTHR43527">
    <property type="entry name" value="4-DIPHOSPHOCYTIDYL-2-C-METHYL-D-ERYTHRITOL KINASE, CHLOROPLASTIC"/>
    <property type="match status" value="1"/>
</dbReference>
<dbReference type="Pfam" id="PF08544">
    <property type="entry name" value="GHMP_kinases_C"/>
    <property type="match status" value="1"/>
</dbReference>
<evidence type="ECO:0000256" key="6">
    <source>
        <dbReference type="ARBA" id="ARBA00022777"/>
    </source>
</evidence>
<dbReference type="HAMAP" id="MF_00061">
    <property type="entry name" value="IspE"/>
    <property type="match status" value="1"/>
</dbReference>
<dbReference type="PANTHER" id="PTHR43527:SF2">
    <property type="entry name" value="4-DIPHOSPHOCYTIDYL-2-C-METHYL-D-ERYTHRITOL KINASE, CHLOROPLASTIC"/>
    <property type="match status" value="1"/>
</dbReference>
<dbReference type="Pfam" id="PF00288">
    <property type="entry name" value="GHMP_kinases_N"/>
    <property type="match status" value="1"/>
</dbReference>
<dbReference type="InterPro" id="IPR006204">
    <property type="entry name" value="GHMP_kinase_N_dom"/>
</dbReference>
<dbReference type="RefSeq" id="WP_114643163.1">
    <property type="nucleotide sequence ID" value="NZ_JAACIO010000029.1"/>
</dbReference>
<feature type="domain" description="GHMP kinase N-terminal" evidence="10">
    <location>
        <begin position="67"/>
        <end position="144"/>
    </location>
</feature>
<dbReference type="NCBIfam" id="TIGR00154">
    <property type="entry name" value="ispE"/>
    <property type="match status" value="1"/>
</dbReference>
<evidence type="ECO:0000256" key="1">
    <source>
        <dbReference type="ARBA" id="ARBA00009684"/>
    </source>
</evidence>
<dbReference type="InterPro" id="IPR036554">
    <property type="entry name" value="GHMP_kinase_C_sf"/>
</dbReference>
<keyword evidence="5 9" id="KW-0547">Nucleotide-binding</keyword>
<keyword evidence="6 9" id="KW-0418">Kinase</keyword>
<comment type="caution">
    <text evidence="12">The sequence shown here is derived from an EMBL/GenBank/DDBJ whole genome shotgun (WGS) entry which is preliminary data.</text>
</comment>
<feature type="active site" evidence="9">
    <location>
        <position position="138"/>
    </location>
</feature>
<dbReference type="InterPro" id="IPR004424">
    <property type="entry name" value="IspE"/>
</dbReference>
<dbReference type="InterPro" id="IPR020568">
    <property type="entry name" value="Ribosomal_Su5_D2-typ_SF"/>
</dbReference>
<feature type="active site" evidence="9">
    <location>
        <position position="10"/>
    </location>
</feature>
<proteinExistence type="inferred from homology"/>
<protein>
    <recommendedName>
        <fullName evidence="3 9">4-diphosphocytidyl-2-C-methyl-D-erythritol kinase</fullName>
        <shortName evidence="9">CMK</shortName>
        <ecNumber evidence="2 9">2.7.1.148</ecNumber>
    </recommendedName>
    <alternativeName>
        <fullName evidence="8 9">4-(cytidine-5'-diphospho)-2-C-methyl-D-erythritol kinase</fullName>
    </alternativeName>
</protein>
<evidence type="ECO:0000256" key="5">
    <source>
        <dbReference type="ARBA" id="ARBA00022741"/>
    </source>
</evidence>
<organism evidence="12 13">
    <name type="scientific">Psychrilyobacter piezotolerans</name>
    <dbReference type="NCBI Taxonomy" id="2293438"/>
    <lineage>
        <taxon>Bacteria</taxon>
        <taxon>Fusobacteriati</taxon>
        <taxon>Fusobacteriota</taxon>
        <taxon>Fusobacteriia</taxon>
        <taxon>Fusobacteriales</taxon>
        <taxon>Fusobacteriaceae</taxon>
        <taxon>Psychrilyobacter</taxon>
    </lineage>
</organism>
<gene>
    <name evidence="9 12" type="primary">ispE</name>
    <name evidence="12" type="ORF">DYH56_12260</name>
</gene>
<reference evidence="12 13" key="1">
    <citation type="submission" date="2018-08" db="EMBL/GenBank/DDBJ databases">
        <title>Draft genome sequence of Psychrilyobacter sp. strain SD5 isolated from Black Sea water.</title>
        <authorList>
            <person name="Yadav S."/>
            <person name="Villanueva L."/>
            <person name="Damste J.S.S."/>
        </authorList>
    </citation>
    <scope>NUCLEOTIDE SEQUENCE [LARGE SCALE GENOMIC DNA]</scope>
    <source>
        <strain evidence="12 13">SD5</strain>
    </source>
</reference>
<keyword evidence="9" id="KW-0414">Isoprene biosynthesis</keyword>
<accession>A0ABX9KEV3</accession>
<keyword evidence="7 9" id="KW-0067">ATP-binding</keyword>
<sequence>MIVELKSNAKINLGLNIVGKAENGYHLLDMVMVPISLADNLSIDFKEIKGNLKIETNMKDVPVGKDNIISKVYKEFYRETGLEKQMIEVYLKKNIPSQAGLGGGSSNGAFFFNALNKYYGNPINFQRAVEITKEVGADIPFFLLNKPSRVEGIGENLGVIENNIKDKIILIKPDFGVSTVVAYKNYAKLEDKKDADIDKIIEGMKSGNLDDLENYLENHLEQGLLLEDKNIIEFRKKLEKLGKNQDMKFHMSGSGSCYYTFVGKDNIDQIYDEIKTTMEGCRVEICSFL</sequence>
<dbReference type="GO" id="GO:0050515">
    <property type="term" value="F:4-(cytidine 5'-diphospho)-2-C-methyl-D-erythritol kinase activity"/>
    <property type="evidence" value="ECO:0007669"/>
    <property type="project" value="UniProtKB-EC"/>
</dbReference>
<evidence type="ECO:0000256" key="4">
    <source>
        <dbReference type="ARBA" id="ARBA00022679"/>
    </source>
</evidence>
<keyword evidence="13" id="KW-1185">Reference proteome</keyword>
<evidence type="ECO:0000256" key="8">
    <source>
        <dbReference type="ARBA" id="ARBA00032554"/>
    </source>
</evidence>
<evidence type="ECO:0000256" key="3">
    <source>
        <dbReference type="ARBA" id="ARBA00017473"/>
    </source>
</evidence>
<feature type="domain" description="GHMP kinase C-terminal" evidence="11">
    <location>
        <begin position="201"/>
        <end position="278"/>
    </location>
</feature>
<evidence type="ECO:0000256" key="7">
    <source>
        <dbReference type="ARBA" id="ARBA00022840"/>
    </source>
</evidence>
<comment type="function">
    <text evidence="9">Catalyzes the phosphorylation of the position 2 hydroxy group of 4-diphosphocytidyl-2C-methyl-D-erythritol.</text>
</comment>
<dbReference type="SUPFAM" id="SSF55060">
    <property type="entry name" value="GHMP Kinase, C-terminal domain"/>
    <property type="match status" value="1"/>
</dbReference>
<dbReference type="EC" id="2.7.1.148" evidence="2 9"/>
<dbReference type="SUPFAM" id="SSF54211">
    <property type="entry name" value="Ribosomal protein S5 domain 2-like"/>
    <property type="match status" value="1"/>
</dbReference>
<name>A0ABX9KEV3_9FUSO</name>
<dbReference type="EMBL" id="QUAJ01000024">
    <property type="protein sequence ID" value="REI40114.1"/>
    <property type="molecule type" value="Genomic_DNA"/>
</dbReference>
<evidence type="ECO:0000313" key="13">
    <source>
        <dbReference type="Proteomes" id="UP000263486"/>
    </source>
</evidence>
<comment type="catalytic activity">
    <reaction evidence="9">
        <text>4-CDP-2-C-methyl-D-erythritol + ATP = 4-CDP-2-C-methyl-D-erythritol 2-phosphate + ADP + H(+)</text>
        <dbReference type="Rhea" id="RHEA:18437"/>
        <dbReference type="ChEBI" id="CHEBI:15378"/>
        <dbReference type="ChEBI" id="CHEBI:30616"/>
        <dbReference type="ChEBI" id="CHEBI:57823"/>
        <dbReference type="ChEBI" id="CHEBI:57919"/>
        <dbReference type="ChEBI" id="CHEBI:456216"/>
        <dbReference type="EC" id="2.7.1.148"/>
    </reaction>
</comment>
<dbReference type="Proteomes" id="UP000263486">
    <property type="component" value="Unassembled WGS sequence"/>
</dbReference>
<comment type="pathway">
    <text evidence="9">Isoprenoid biosynthesis; isopentenyl diphosphate biosynthesis via DXP pathway; isopentenyl diphosphate from 1-deoxy-D-xylulose 5-phosphate: step 3/6.</text>
</comment>
<dbReference type="InterPro" id="IPR013750">
    <property type="entry name" value="GHMP_kinase_C_dom"/>
</dbReference>
<comment type="similarity">
    <text evidence="1 9">Belongs to the GHMP kinase family. IspE subfamily.</text>
</comment>
<evidence type="ECO:0000259" key="11">
    <source>
        <dbReference type="Pfam" id="PF08544"/>
    </source>
</evidence>
<keyword evidence="4 9" id="KW-0808">Transferase</keyword>
<evidence type="ECO:0000256" key="2">
    <source>
        <dbReference type="ARBA" id="ARBA00012052"/>
    </source>
</evidence>
<evidence type="ECO:0000256" key="9">
    <source>
        <dbReference type="HAMAP-Rule" id="MF_00061"/>
    </source>
</evidence>
<evidence type="ECO:0000313" key="12">
    <source>
        <dbReference type="EMBL" id="REI40114.1"/>
    </source>
</evidence>
<evidence type="ECO:0000259" key="10">
    <source>
        <dbReference type="Pfam" id="PF00288"/>
    </source>
</evidence>